<keyword evidence="12" id="KW-0175">Coiled coil</keyword>
<dbReference type="PANTHER" id="PTHR43047">
    <property type="entry name" value="TWO-COMPONENT HISTIDINE PROTEIN KINASE"/>
    <property type="match status" value="1"/>
</dbReference>
<dbReference type="FunFam" id="3.30.565.10:FF:000010">
    <property type="entry name" value="Sensor histidine kinase RcsC"/>
    <property type="match status" value="1"/>
</dbReference>
<evidence type="ECO:0000256" key="2">
    <source>
        <dbReference type="ARBA" id="ARBA00006402"/>
    </source>
</evidence>
<dbReference type="NCBIfam" id="TIGR00229">
    <property type="entry name" value="sensory_box"/>
    <property type="match status" value="1"/>
</dbReference>
<dbReference type="CDD" id="cd00130">
    <property type="entry name" value="PAS"/>
    <property type="match status" value="1"/>
</dbReference>
<evidence type="ECO:0000256" key="5">
    <source>
        <dbReference type="ARBA" id="ARBA00022553"/>
    </source>
</evidence>
<dbReference type="InterPro" id="IPR001789">
    <property type="entry name" value="Sig_transdc_resp-reg_receiver"/>
</dbReference>
<feature type="transmembrane region" description="Helical" evidence="13">
    <location>
        <begin position="20"/>
        <end position="41"/>
    </location>
</feature>
<dbReference type="Gene3D" id="3.40.50.2300">
    <property type="match status" value="1"/>
</dbReference>
<dbReference type="Pfam" id="PF00072">
    <property type="entry name" value="Response_reg"/>
    <property type="match status" value="1"/>
</dbReference>
<keyword evidence="13" id="KW-0812">Transmembrane</keyword>
<dbReference type="PROSITE" id="PS50113">
    <property type="entry name" value="PAC"/>
    <property type="match status" value="1"/>
</dbReference>
<comment type="catalytic activity">
    <reaction evidence="1">
        <text>ATP + protein L-histidine = ADP + protein N-phospho-L-histidine.</text>
        <dbReference type="EC" id="2.7.13.3"/>
    </reaction>
</comment>
<dbReference type="GO" id="GO:0000155">
    <property type="term" value="F:phosphorelay sensor kinase activity"/>
    <property type="evidence" value="ECO:0007669"/>
    <property type="project" value="InterPro"/>
</dbReference>
<comment type="similarity">
    <text evidence="2">In the N-terminal section; belongs to the phytochrome family.</text>
</comment>
<keyword evidence="13" id="KW-0472">Membrane</keyword>
<evidence type="ECO:0000313" key="18">
    <source>
        <dbReference type="EMBL" id="SOY29820.1"/>
    </source>
</evidence>
<keyword evidence="7" id="KW-0418">Kinase</keyword>
<dbReference type="SUPFAM" id="SSF55073">
    <property type="entry name" value="Nucleotide cyclase"/>
    <property type="match status" value="1"/>
</dbReference>
<evidence type="ECO:0000259" key="17">
    <source>
        <dbReference type="PROSITE" id="PS50887"/>
    </source>
</evidence>
<evidence type="ECO:0000259" key="14">
    <source>
        <dbReference type="PROSITE" id="PS50109"/>
    </source>
</evidence>
<keyword evidence="13" id="KW-1133">Transmembrane helix</keyword>
<dbReference type="Pfam" id="PF02518">
    <property type="entry name" value="HATPase_c"/>
    <property type="match status" value="1"/>
</dbReference>
<dbReference type="SUPFAM" id="SSF47384">
    <property type="entry name" value="Homodimeric domain of signal transducing histidine kinase"/>
    <property type="match status" value="1"/>
</dbReference>
<evidence type="ECO:0000256" key="8">
    <source>
        <dbReference type="ARBA" id="ARBA00023012"/>
    </source>
</evidence>
<dbReference type="InterPro" id="IPR004358">
    <property type="entry name" value="Sig_transdc_His_kin-like_C"/>
</dbReference>
<evidence type="ECO:0000259" key="16">
    <source>
        <dbReference type="PROSITE" id="PS50113"/>
    </source>
</evidence>
<keyword evidence="8" id="KW-0902">Two-component regulatory system</keyword>
<dbReference type="SMART" id="SM00387">
    <property type="entry name" value="HATPase_c"/>
    <property type="match status" value="1"/>
</dbReference>
<feature type="coiled-coil region" evidence="12">
    <location>
        <begin position="561"/>
        <end position="588"/>
    </location>
</feature>
<dbReference type="RefSeq" id="WP_172455105.1">
    <property type="nucleotide sequence ID" value="NZ_JANJZD010000011.1"/>
</dbReference>
<evidence type="ECO:0000256" key="9">
    <source>
        <dbReference type="ARBA" id="ARBA00024867"/>
    </source>
</evidence>
<dbReference type="SUPFAM" id="SSF55785">
    <property type="entry name" value="PYP-like sensor domain (PAS domain)"/>
    <property type="match status" value="1"/>
</dbReference>
<keyword evidence="5 11" id="KW-0597">Phosphoprotein</keyword>
<dbReference type="SMART" id="SM00267">
    <property type="entry name" value="GGDEF"/>
    <property type="match status" value="1"/>
</dbReference>
<dbReference type="InterPro" id="IPR000700">
    <property type="entry name" value="PAS-assoc_C"/>
</dbReference>
<dbReference type="SUPFAM" id="SSF55874">
    <property type="entry name" value="ATPase domain of HSP90 chaperone/DNA topoisomerase II/histidine kinase"/>
    <property type="match status" value="1"/>
</dbReference>
<dbReference type="InterPro" id="IPR005467">
    <property type="entry name" value="His_kinase_dom"/>
</dbReference>
<dbReference type="GO" id="GO:0005886">
    <property type="term" value="C:plasma membrane"/>
    <property type="evidence" value="ECO:0007669"/>
    <property type="project" value="TreeGrafter"/>
</dbReference>
<comment type="function">
    <text evidence="9">May play the central regulatory role in sporulation. It may be an element of the effector pathway responsible for the activation of sporulation genes in response to nutritional stress. Spo0A may act in concert with spo0H (a sigma factor) to control the expression of some genes that are critical to the sporulation process.</text>
</comment>
<gene>
    <name evidence="18" type="primary">arcB</name>
    <name evidence="18" type="ORF">AMURIS_02541</name>
</gene>
<feature type="domain" description="PAC" evidence="16">
    <location>
        <begin position="530"/>
        <end position="583"/>
    </location>
</feature>
<dbReference type="Pfam" id="PF00512">
    <property type="entry name" value="HisKA"/>
    <property type="match status" value="1"/>
</dbReference>
<dbReference type="Proteomes" id="UP000236311">
    <property type="component" value="Unassembled WGS sequence"/>
</dbReference>
<feature type="domain" description="Response regulatory" evidence="15">
    <location>
        <begin position="1194"/>
        <end position="1315"/>
    </location>
</feature>
<dbReference type="CDD" id="cd17546">
    <property type="entry name" value="REC_hyHK_CKI1_RcsC-like"/>
    <property type="match status" value="1"/>
</dbReference>
<evidence type="ECO:0000256" key="1">
    <source>
        <dbReference type="ARBA" id="ARBA00000085"/>
    </source>
</evidence>
<dbReference type="EMBL" id="OFSM01000012">
    <property type="protein sequence ID" value="SOY29820.1"/>
    <property type="molecule type" value="Genomic_DNA"/>
</dbReference>
<evidence type="ECO:0000256" key="3">
    <source>
        <dbReference type="ARBA" id="ARBA00012438"/>
    </source>
</evidence>
<dbReference type="InterPro" id="IPR000014">
    <property type="entry name" value="PAS"/>
</dbReference>
<dbReference type="InterPro" id="IPR001610">
    <property type="entry name" value="PAC"/>
</dbReference>
<sequence>MSEVEEKRRKSKKTTIFRIFLIPLILIMLIQSVITIGTLVVRRTTKALEEYSISMMNRVVENRRVILQNDMNQRWAILHEQEEAMDGILVQYLNKKGTELEDFLDSQEMKSELLEAFFPKCLSILQNNSTTGIFVILAGPDMQAPADFDGFFIRDSDPDTNPANYTDLLLERGGKHLSREWNIPLDTSWTTRFHMDGRGQHASDNFFYEPWRAGEEHPDADAVDLGYWSLPFSLEKKMADSYEMITYSLPLRHDGRVYGVLGVEISSSTLYDYFPVVELNASQQSGYMLAVRGGEDSYVPLVGKGVLYNLVRSRGGLFSLDKTYYDELSQVRDVYLDKQNIYAVVCPLKLYGSNVPYENTEWMLLGLDTEEDLFGMSRQLYIWMVIAVLVGLTFGVFGIYFVVRHLTRPVQRLMGCISRGRDGLAEFRASNILEIDALYDVMKELTDGQKEAENVLLEEKERYRMALESSKDLFFSYDIQNHTLDIVNHKTMSGRWQCEEFESSFINPEYIYDMDREDAIKALQSKADRLSVEFRMKWPEDSDFAWVLFSGKAVYDTEGKRRKLVGSIRDIQEQKEREERQLRKNTRDGVTGLYAFSAGMEQVQKCRSLRPSGVMIELLLNQLKEINEKNGIVFGDMILEEIGNLIQNSCGEAAGKTKRKIVAFRLDGDEFVLWLEEQSGREAAEFTEKLLKEISASFDRELFGVDVYAGLACGEKEQTAENLICRAKLARNYVNPGAGENYFFYEDIPAGESGVLPVLQGREINSLDYGEDVNLVSTALNLFGKGADFHAQMMLMIRKTGRFYQADSVLISVLRADFNSSYLEYQWHKNGQPYIENVQKYGEDEKRKFYDWLGEEEVRCFSAADSEREVVRRFLNVIPGQEGVVLPMYDSGNYMGNICILGMDMRIAEDSEERQNLAELGRVIQTQLNQQQHDIASKAKSEFLSRMSHEIRTPMNGIIGMTAIALQQDQSQERIMDCLQKIQSSSDYLLGLINDILDMSKIESGKMKLEVFSFDLNEMLDTIKELIMPQAALKNITFIQDIQLTHGFFAADRMRISQVLINLLGNAVKFTPAKGRITLTVREEQAHESMGQGMPGMVPVYFAVSDTGIGIAAEDQDRVFRSFEQAVDRNPSKQQGTGLGLSISSRLVQLMGSNIHLESTLGEGSTFSFRILLAPGEDEKAEKQEEEVSFDGYHILVVEDNEINAEIAQCLLEERGFCVDCVYDGSQAVERIRTTEPGTYDVILMDIMMPVMDGLDATRAIRAMEREDCHTIPVIAMSANAFDDDLKKSVECGMNGHLSKPVEVDKLYRTLDGVLRNRK</sequence>
<dbReference type="PROSITE" id="PS50887">
    <property type="entry name" value="GGDEF"/>
    <property type="match status" value="1"/>
</dbReference>
<evidence type="ECO:0000256" key="11">
    <source>
        <dbReference type="PROSITE-ProRule" id="PRU00169"/>
    </source>
</evidence>
<evidence type="ECO:0000256" key="13">
    <source>
        <dbReference type="SAM" id="Phobius"/>
    </source>
</evidence>
<dbReference type="Pfam" id="PF00990">
    <property type="entry name" value="GGDEF"/>
    <property type="match status" value="1"/>
</dbReference>
<organism evidence="18 19">
    <name type="scientific">Acetatifactor muris</name>
    <dbReference type="NCBI Taxonomy" id="879566"/>
    <lineage>
        <taxon>Bacteria</taxon>
        <taxon>Bacillati</taxon>
        <taxon>Bacillota</taxon>
        <taxon>Clostridia</taxon>
        <taxon>Lachnospirales</taxon>
        <taxon>Lachnospiraceae</taxon>
        <taxon>Acetatifactor</taxon>
    </lineage>
</organism>
<keyword evidence="19" id="KW-1185">Reference proteome</keyword>
<dbReference type="SMART" id="SM00388">
    <property type="entry name" value="HisKA"/>
    <property type="match status" value="1"/>
</dbReference>
<evidence type="ECO:0000259" key="15">
    <source>
        <dbReference type="PROSITE" id="PS50110"/>
    </source>
</evidence>
<feature type="domain" description="GGDEF" evidence="17">
    <location>
        <begin position="611"/>
        <end position="748"/>
    </location>
</feature>
<dbReference type="InterPro" id="IPR029787">
    <property type="entry name" value="Nucleotide_cyclase"/>
</dbReference>
<dbReference type="EC" id="2.7.13.3" evidence="3"/>
<dbReference type="PROSITE" id="PS50109">
    <property type="entry name" value="HIS_KIN"/>
    <property type="match status" value="1"/>
</dbReference>
<dbReference type="Gene3D" id="3.30.450.20">
    <property type="entry name" value="PAS domain"/>
    <property type="match status" value="1"/>
</dbReference>
<evidence type="ECO:0000256" key="12">
    <source>
        <dbReference type="SAM" id="Coils"/>
    </source>
</evidence>
<dbReference type="CDD" id="cd00082">
    <property type="entry name" value="HisKA"/>
    <property type="match status" value="1"/>
</dbReference>
<feature type="modified residue" description="4-aspartylphosphate" evidence="11">
    <location>
        <position position="1246"/>
    </location>
</feature>
<dbReference type="PROSITE" id="PS50110">
    <property type="entry name" value="RESPONSE_REGULATORY"/>
    <property type="match status" value="1"/>
</dbReference>
<reference evidence="18 19" key="1">
    <citation type="submission" date="2018-01" db="EMBL/GenBank/DDBJ databases">
        <authorList>
            <person name="Gaut B.S."/>
            <person name="Morton B.R."/>
            <person name="Clegg M.T."/>
            <person name="Duvall M.R."/>
        </authorList>
    </citation>
    <scope>NUCLEOTIDE SEQUENCE [LARGE SCALE GENOMIC DNA]</scope>
    <source>
        <strain evidence="18">GP69</strain>
    </source>
</reference>
<accession>A0A2K4ZH75</accession>
<dbReference type="Gene3D" id="3.30.565.10">
    <property type="entry name" value="Histidine kinase-like ATPase, C-terminal domain"/>
    <property type="match status" value="1"/>
</dbReference>
<dbReference type="InterPro" id="IPR003594">
    <property type="entry name" value="HATPase_dom"/>
</dbReference>
<evidence type="ECO:0000256" key="6">
    <source>
        <dbReference type="ARBA" id="ARBA00022679"/>
    </source>
</evidence>
<feature type="domain" description="Histidine kinase" evidence="14">
    <location>
        <begin position="946"/>
        <end position="1175"/>
    </location>
</feature>
<dbReference type="SUPFAM" id="SSF52172">
    <property type="entry name" value="CheY-like"/>
    <property type="match status" value="1"/>
</dbReference>
<dbReference type="PRINTS" id="PR00344">
    <property type="entry name" value="BCTRLSENSOR"/>
</dbReference>
<dbReference type="PANTHER" id="PTHR43047:SF72">
    <property type="entry name" value="OSMOSENSING HISTIDINE PROTEIN KINASE SLN1"/>
    <property type="match status" value="1"/>
</dbReference>
<proteinExistence type="inferred from homology"/>
<dbReference type="SMART" id="SM00448">
    <property type="entry name" value="REC"/>
    <property type="match status" value="1"/>
</dbReference>
<evidence type="ECO:0000313" key="19">
    <source>
        <dbReference type="Proteomes" id="UP000236311"/>
    </source>
</evidence>
<protein>
    <recommendedName>
        <fullName evidence="10">Circadian input-output histidine kinase CikA</fullName>
        <ecNumber evidence="3">2.7.13.3</ecNumber>
    </recommendedName>
    <alternativeName>
        <fullName evidence="4">Stage 0 sporulation protein A homolog</fullName>
    </alternativeName>
</protein>
<evidence type="ECO:0000256" key="4">
    <source>
        <dbReference type="ARBA" id="ARBA00018672"/>
    </source>
</evidence>
<dbReference type="InterPro" id="IPR035965">
    <property type="entry name" value="PAS-like_dom_sf"/>
</dbReference>
<dbReference type="InterPro" id="IPR011006">
    <property type="entry name" value="CheY-like_superfamily"/>
</dbReference>
<dbReference type="InterPro" id="IPR043128">
    <property type="entry name" value="Rev_trsase/Diguanyl_cyclase"/>
</dbReference>
<dbReference type="Gene3D" id="3.30.70.270">
    <property type="match status" value="1"/>
</dbReference>
<dbReference type="GO" id="GO:0009927">
    <property type="term" value="F:histidine phosphotransfer kinase activity"/>
    <property type="evidence" value="ECO:0007669"/>
    <property type="project" value="TreeGrafter"/>
</dbReference>
<evidence type="ECO:0000256" key="10">
    <source>
        <dbReference type="ARBA" id="ARBA00074306"/>
    </source>
</evidence>
<dbReference type="InterPro" id="IPR036890">
    <property type="entry name" value="HATPase_C_sf"/>
</dbReference>
<dbReference type="SMART" id="SM00086">
    <property type="entry name" value="PAC"/>
    <property type="match status" value="1"/>
</dbReference>
<dbReference type="CDD" id="cd16922">
    <property type="entry name" value="HATPase_EvgS-ArcB-TorS-like"/>
    <property type="match status" value="1"/>
</dbReference>
<dbReference type="Gene3D" id="1.10.287.130">
    <property type="match status" value="1"/>
</dbReference>
<dbReference type="InterPro" id="IPR000160">
    <property type="entry name" value="GGDEF_dom"/>
</dbReference>
<keyword evidence="6 18" id="KW-0808">Transferase</keyword>
<feature type="transmembrane region" description="Helical" evidence="13">
    <location>
        <begin position="380"/>
        <end position="403"/>
    </location>
</feature>
<dbReference type="InterPro" id="IPR003661">
    <property type="entry name" value="HisK_dim/P_dom"/>
</dbReference>
<evidence type="ECO:0000256" key="7">
    <source>
        <dbReference type="ARBA" id="ARBA00022777"/>
    </source>
</evidence>
<name>A0A2K4ZH75_9FIRM</name>
<dbReference type="InterPro" id="IPR036097">
    <property type="entry name" value="HisK_dim/P_sf"/>
</dbReference>